<dbReference type="Gramene" id="Pp3c14_8430V3.1">
    <property type="protein sequence ID" value="Pp3c14_8430V3.1"/>
    <property type="gene ID" value="Pp3c14_8430"/>
</dbReference>
<keyword evidence="3" id="KW-1185">Reference proteome</keyword>
<evidence type="ECO:0000313" key="1">
    <source>
        <dbReference type="EMBL" id="PNR40796.1"/>
    </source>
</evidence>
<proteinExistence type="predicted"/>
<organism evidence="1">
    <name type="scientific">Physcomitrium patens</name>
    <name type="common">Spreading-leaved earth moss</name>
    <name type="synonym">Physcomitrella patens</name>
    <dbReference type="NCBI Taxonomy" id="3218"/>
    <lineage>
        <taxon>Eukaryota</taxon>
        <taxon>Viridiplantae</taxon>
        <taxon>Streptophyta</taxon>
        <taxon>Embryophyta</taxon>
        <taxon>Bryophyta</taxon>
        <taxon>Bryophytina</taxon>
        <taxon>Bryopsida</taxon>
        <taxon>Funariidae</taxon>
        <taxon>Funariales</taxon>
        <taxon>Funariaceae</taxon>
        <taxon>Physcomitrium</taxon>
    </lineage>
</organism>
<dbReference type="EnsemblPlants" id="Pp3c14_8430V3.1">
    <property type="protein sequence ID" value="Pp3c14_8430V3.1"/>
    <property type="gene ID" value="Pp3c14_8430"/>
</dbReference>
<reference evidence="1 3" key="1">
    <citation type="journal article" date="2008" name="Science">
        <title>The Physcomitrella genome reveals evolutionary insights into the conquest of land by plants.</title>
        <authorList>
            <person name="Rensing S."/>
            <person name="Lang D."/>
            <person name="Zimmer A."/>
            <person name="Terry A."/>
            <person name="Salamov A."/>
            <person name="Shapiro H."/>
            <person name="Nishiyama T."/>
            <person name="Perroud P.-F."/>
            <person name="Lindquist E."/>
            <person name="Kamisugi Y."/>
            <person name="Tanahashi T."/>
            <person name="Sakakibara K."/>
            <person name="Fujita T."/>
            <person name="Oishi K."/>
            <person name="Shin-I T."/>
            <person name="Kuroki Y."/>
            <person name="Toyoda A."/>
            <person name="Suzuki Y."/>
            <person name="Hashimoto A."/>
            <person name="Yamaguchi K."/>
            <person name="Sugano A."/>
            <person name="Kohara Y."/>
            <person name="Fujiyama A."/>
            <person name="Anterola A."/>
            <person name="Aoki S."/>
            <person name="Ashton N."/>
            <person name="Barbazuk W.B."/>
            <person name="Barker E."/>
            <person name="Bennetzen J."/>
            <person name="Bezanilla M."/>
            <person name="Blankenship R."/>
            <person name="Cho S.H."/>
            <person name="Dutcher S."/>
            <person name="Estelle M."/>
            <person name="Fawcett J.A."/>
            <person name="Gundlach H."/>
            <person name="Hanada K."/>
            <person name="Heyl A."/>
            <person name="Hicks K.A."/>
            <person name="Hugh J."/>
            <person name="Lohr M."/>
            <person name="Mayer K."/>
            <person name="Melkozernov A."/>
            <person name="Murata T."/>
            <person name="Nelson D."/>
            <person name="Pils B."/>
            <person name="Prigge M."/>
            <person name="Reiss B."/>
            <person name="Renner T."/>
            <person name="Rombauts S."/>
            <person name="Rushton P."/>
            <person name="Sanderfoot A."/>
            <person name="Schween G."/>
            <person name="Shiu S.-H."/>
            <person name="Stueber K."/>
            <person name="Theodoulou F.L."/>
            <person name="Tu H."/>
            <person name="Van de Peer Y."/>
            <person name="Verrier P.J."/>
            <person name="Waters E."/>
            <person name="Wood A."/>
            <person name="Yang L."/>
            <person name="Cove D."/>
            <person name="Cuming A."/>
            <person name="Hasebe M."/>
            <person name="Lucas S."/>
            <person name="Mishler D.B."/>
            <person name="Reski R."/>
            <person name="Grigoriev I."/>
            <person name="Quatrano R.S."/>
            <person name="Boore J.L."/>
        </authorList>
    </citation>
    <scope>NUCLEOTIDE SEQUENCE [LARGE SCALE GENOMIC DNA]</scope>
    <source>
        <strain evidence="2 3">cv. Gransden 2004</strain>
    </source>
</reference>
<gene>
    <name evidence="2" type="primary">LOC112290936</name>
    <name evidence="1" type="ORF">PHYPA_018199</name>
</gene>
<reference evidence="2" key="3">
    <citation type="submission" date="2020-12" db="UniProtKB">
        <authorList>
            <consortium name="EnsemblPlants"/>
        </authorList>
    </citation>
    <scope>IDENTIFICATION</scope>
</reference>
<name>A0A2K1JHM4_PHYPA</name>
<evidence type="ECO:0000313" key="3">
    <source>
        <dbReference type="Proteomes" id="UP000006727"/>
    </source>
</evidence>
<protein>
    <submittedName>
        <fullName evidence="1 2">Uncharacterized protein</fullName>
    </submittedName>
</protein>
<dbReference type="EMBL" id="ABEU02000014">
    <property type="protein sequence ID" value="PNR40796.1"/>
    <property type="molecule type" value="Genomic_DNA"/>
</dbReference>
<dbReference type="Proteomes" id="UP000006727">
    <property type="component" value="Chromosome 14"/>
</dbReference>
<dbReference type="AlphaFoldDB" id="A0A2K1JHM4"/>
<sequence>MITDLLNGNEFLCRWMLCFLLNSSTVCLPNFWSCLSFFKYECSHDNLASSRLWRLVTRSGCDRYPICGGRVRNHCRCH</sequence>
<reference evidence="1 3" key="2">
    <citation type="journal article" date="2018" name="Plant J.">
        <title>The Physcomitrella patens chromosome-scale assembly reveals moss genome structure and evolution.</title>
        <authorList>
            <person name="Lang D."/>
            <person name="Ullrich K.K."/>
            <person name="Murat F."/>
            <person name="Fuchs J."/>
            <person name="Jenkins J."/>
            <person name="Haas F.B."/>
            <person name="Piednoel M."/>
            <person name="Gundlach H."/>
            <person name="Van Bel M."/>
            <person name="Meyberg R."/>
            <person name="Vives C."/>
            <person name="Morata J."/>
            <person name="Symeonidi A."/>
            <person name="Hiss M."/>
            <person name="Muchero W."/>
            <person name="Kamisugi Y."/>
            <person name="Saleh O."/>
            <person name="Blanc G."/>
            <person name="Decker E.L."/>
            <person name="van Gessel N."/>
            <person name="Grimwood J."/>
            <person name="Hayes R.D."/>
            <person name="Graham S.W."/>
            <person name="Gunter L.E."/>
            <person name="McDaniel S.F."/>
            <person name="Hoernstein S.N.W."/>
            <person name="Larsson A."/>
            <person name="Li F.W."/>
            <person name="Perroud P.F."/>
            <person name="Phillips J."/>
            <person name="Ranjan P."/>
            <person name="Rokshar D.S."/>
            <person name="Rothfels C.J."/>
            <person name="Schneider L."/>
            <person name="Shu S."/>
            <person name="Stevenson D.W."/>
            <person name="Thummler F."/>
            <person name="Tillich M."/>
            <person name="Villarreal Aguilar J.C."/>
            <person name="Widiez T."/>
            <person name="Wong G.K."/>
            <person name="Wymore A."/>
            <person name="Zhang Y."/>
            <person name="Zimmer A.D."/>
            <person name="Quatrano R.S."/>
            <person name="Mayer K.F.X."/>
            <person name="Goodstein D."/>
            <person name="Casacuberta J.M."/>
            <person name="Vandepoele K."/>
            <person name="Reski R."/>
            <person name="Cuming A.C."/>
            <person name="Tuskan G.A."/>
            <person name="Maumus F."/>
            <person name="Salse J."/>
            <person name="Schmutz J."/>
            <person name="Rensing S.A."/>
        </authorList>
    </citation>
    <scope>NUCLEOTIDE SEQUENCE [LARGE SCALE GENOMIC DNA]</scope>
    <source>
        <strain evidence="2 3">cv. Gransden 2004</strain>
    </source>
</reference>
<accession>A0A2K1JHM4</accession>
<evidence type="ECO:0000313" key="2">
    <source>
        <dbReference type="EnsemblPlants" id="Pp3c14_8430V3.1"/>
    </source>
</evidence>